<dbReference type="InterPro" id="IPR020846">
    <property type="entry name" value="MFS_dom"/>
</dbReference>
<evidence type="ECO:0000256" key="6">
    <source>
        <dbReference type="SAM" id="Phobius"/>
    </source>
</evidence>
<organism evidence="8 9">
    <name type="scientific">Thalassiosira pseudonana</name>
    <name type="common">Marine diatom</name>
    <name type="synonym">Cyclotella nana</name>
    <dbReference type="NCBI Taxonomy" id="35128"/>
    <lineage>
        <taxon>Eukaryota</taxon>
        <taxon>Sar</taxon>
        <taxon>Stramenopiles</taxon>
        <taxon>Ochrophyta</taxon>
        <taxon>Bacillariophyta</taxon>
        <taxon>Coscinodiscophyceae</taxon>
        <taxon>Thalassiosirophycidae</taxon>
        <taxon>Thalassiosirales</taxon>
        <taxon>Thalassiosiraceae</taxon>
        <taxon>Thalassiosira</taxon>
    </lineage>
</organism>
<dbReference type="SUPFAM" id="SSF103473">
    <property type="entry name" value="MFS general substrate transporter"/>
    <property type="match status" value="1"/>
</dbReference>
<feature type="non-terminal residue" evidence="8">
    <location>
        <position position="260"/>
    </location>
</feature>
<dbReference type="PROSITE" id="PS50850">
    <property type="entry name" value="MFS"/>
    <property type="match status" value="1"/>
</dbReference>
<feature type="transmembrane region" description="Helical" evidence="6">
    <location>
        <begin position="179"/>
        <end position="198"/>
    </location>
</feature>
<dbReference type="PANTHER" id="PTHR23506">
    <property type="entry name" value="GH10249P"/>
    <property type="match status" value="1"/>
</dbReference>
<dbReference type="EMBL" id="CM000653">
    <property type="protein sequence ID" value="EED87636.1"/>
    <property type="molecule type" value="Genomic_DNA"/>
</dbReference>
<evidence type="ECO:0000256" key="2">
    <source>
        <dbReference type="ARBA" id="ARBA00022448"/>
    </source>
</evidence>
<evidence type="ECO:0000256" key="4">
    <source>
        <dbReference type="ARBA" id="ARBA00022989"/>
    </source>
</evidence>
<feature type="transmembrane region" description="Helical" evidence="6">
    <location>
        <begin position="219"/>
        <end position="236"/>
    </location>
</feature>
<name>B8CFJ2_THAPS</name>
<dbReference type="Pfam" id="PF07690">
    <property type="entry name" value="MFS_1"/>
    <property type="match status" value="1"/>
</dbReference>
<feature type="domain" description="Major facilitator superfamily (MFS) profile" evidence="7">
    <location>
        <begin position="12"/>
        <end position="260"/>
    </location>
</feature>
<dbReference type="PaxDb" id="35128-Thaps15688"/>
<gene>
    <name evidence="8" type="ORF">THAPSDRAFT_15688</name>
</gene>
<dbReference type="RefSeq" id="XP_002294856.1">
    <property type="nucleotide sequence ID" value="XM_002294820.1"/>
</dbReference>
<dbReference type="InterPro" id="IPR050930">
    <property type="entry name" value="MFS_Vesicular_Transporter"/>
</dbReference>
<evidence type="ECO:0000313" key="8">
    <source>
        <dbReference type="EMBL" id="EED87636.1"/>
    </source>
</evidence>
<dbReference type="PANTHER" id="PTHR23506:SF26">
    <property type="entry name" value="MFS-TYPE TRANSPORTER SLC18B1"/>
    <property type="match status" value="1"/>
</dbReference>
<feature type="transmembrane region" description="Helical" evidence="6">
    <location>
        <begin position="78"/>
        <end position="100"/>
    </location>
</feature>
<keyword evidence="4 6" id="KW-1133">Transmembrane helix</keyword>
<evidence type="ECO:0000256" key="3">
    <source>
        <dbReference type="ARBA" id="ARBA00022692"/>
    </source>
</evidence>
<evidence type="ECO:0000313" key="9">
    <source>
        <dbReference type="Proteomes" id="UP000001449"/>
    </source>
</evidence>
<feature type="transmembrane region" description="Helical" evidence="6">
    <location>
        <begin position="106"/>
        <end position="131"/>
    </location>
</feature>
<feature type="transmembrane region" description="Helical" evidence="6">
    <location>
        <begin position="143"/>
        <end position="167"/>
    </location>
</feature>
<proteinExistence type="predicted"/>
<dbReference type="Gene3D" id="1.20.1250.20">
    <property type="entry name" value="MFS general substrate transporter like domains"/>
    <property type="match status" value="1"/>
</dbReference>
<reference evidence="8 9" key="2">
    <citation type="journal article" date="2008" name="Nature">
        <title>The Phaeodactylum genome reveals the evolutionary history of diatom genomes.</title>
        <authorList>
            <person name="Bowler C."/>
            <person name="Allen A.E."/>
            <person name="Badger J.H."/>
            <person name="Grimwood J."/>
            <person name="Jabbari K."/>
            <person name="Kuo A."/>
            <person name="Maheswari U."/>
            <person name="Martens C."/>
            <person name="Maumus F."/>
            <person name="Otillar R.P."/>
            <person name="Rayko E."/>
            <person name="Salamov A."/>
            <person name="Vandepoele K."/>
            <person name="Beszteri B."/>
            <person name="Gruber A."/>
            <person name="Heijde M."/>
            <person name="Katinka M."/>
            <person name="Mock T."/>
            <person name="Valentin K."/>
            <person name="Verret F."/>
            <person name="Berges J.A."/>
            <person name="Brownlee C."/>
            <person name="Cadoret J.P."/>
            <person name="Chiovitti A."/>
            <person name="Choi C.J."/>
            <person name="Coesel S."/>
            <person name="De Martino A."/>
            <person name="Detter J.C."/>
            <person name="Durkin C."/>
            <person name="Falciatore A."/>
            <person name="Fournet J."/>
            <person name="Haruta M."/>
            <person name="Huysman M.J."/>
            <person name="Jenkins B.D."/>
            <person name="Jiroutova K."/>
            <person name="Jorgensen R.E."/>
            <person name="Joubert Y."/>
            <person name="Kaplan A."/>
            <person name="Kroger N."/>
            <person name="Kroth P.G."/>
            <person name="La Roche J."/>
            <person name="Lindquist E."/>
            <person name="Lommer M."/>
            <person name="Martin-Jezequel V."/>
            <person name="Lopez P.J."/>
            <person name="Lucas S."/>
            <person name="Mangogna M."/>
            <person name="McGinnis K."/>
            <person name="Medlin L.K."/>
            <person name="Montsant A."/>
            <person name="Oudot-Le Secq M.P."/>
            <person name="Napoli C."/>
            <person name="Obornik M."/>
            <person name="Parker M.S."/>
            <person name="Petit J.L."/>
            <person name="Porcel B.M."/>
            <person name="Poulsen N."/>
            <person name="Robison M."/>
            <person name="Rychlewski L."/>
            <person name="Rynearson T.A."/>
            <person name="Schmutz J."/>
            <person name="Shapiro H."/>
            <person name="Siaut M."/>
            <person name="Stanley M."/>
            <person name="Sussman M.R."/>
            <person name="Taylor A.R."/>
            <person name="Vardi A."/>
            <person name="von Dassow P."/>
            <person name="Vyverman W."/>
            <person name="Willis A."/>
            <person name="Wyrwicz L.S."/>
            <person name="Rokhsar D.S."/>
            <person name="Weissenbach J."/>
            <person name="Armbrust E.V."/>
            <person name="Green B.R."/>
            <person name="Van de Peer Y."/>
            <person name="Grigoriev I.V."/>
        </authorList>
    </citation>
    <scope>NUCLEOTIDE SEQUENCE [LARGE SCALE GENOMIC DNA]</scope>
    <source>
        <strain evidence="8 9">CCMP1335</strain>
    </source>
</reference>
<dbReference type="GO" id="GO:0016020">
    <property type="term" value="C:membrane"/>
    <property type="evidence" value="ECO:0007669"/>
    <property type="project" value="UniProtKB-SubCell"/>
</dbReference>
<dbReference type="InParanoid" id="B8CFJ2"/>
<comment type="subcellular location">
    <subcellularLocation>
        <location evidence="1">Membrane</location>
        <topology evidence="1">Multi-pass membrane protein</topology>
    </subcellularLocation>
</comment>
<feature type="non-terminal residue" evidence="8">
    <location>
        <position position="1"/>
    </location>
</feature>
<feature type="transmembrane region" description="Helical" evidence="6">
    <location>
        <begin position="12"/>
        <end position="34"/>
    </location>
</feature>
<keyword evidence="2" id="KW-0813">Transport</keyword>
<feature type="transmembrane region" description="Helical" evidence="6">
    <location>
        <begin position="46"/>
        <end position="66"/>
    </location>
</feature>
<evidence type="ECO:0000259" key="7">
    <source>
        <dbReference type="PROSITE" id="PS50850"/>
    </source>
</evidence>
<accession>B8CFJ2</accession>
<keyword evidence="9" id="KW-1185">Reference proteome</keyword>
<dbReference type="GO" id="GO:0022857">
    <property type="term" value="F:transmembrane transporter activity"/>
    <property type="evidence" value="ECO:0007669"/>
    <property type="project" value="InterPro"/>
</dbReference>
<dbReference type="STRING" id="35128.B8CFJ2"/>
<dbReference type="HOGENOM" id="CLU_028639_4_0_1"/>
<dbReference type="KEGG" id="tps:THAPSDRAFT_15688"/>
<dbReference type="Proteomes" id="UP000001449">
    <property type="component" value="Chromosome 22"/>
</dbReference>
<reference evidence="8 9" key="1">
    <citation type="journal article" date="2004" name="Science">
        <title>The genome of the diatom Thalassiosira pseudonana: ecology, evolution, and metabolism.</title>
        <authorList>
            <person name="Armbrust E.V."/>
            <person name="Berges J.A."/>
            <person name="Bowler C."/>
            <person name="Green B.R."/>
            <person name="Martinez D."/>
            <person name="Putnam N.H."/>
            <person name="Zhou S."/>
            <person name="Allen A.E."/>
            <person name="Apt K.E."/>
            <person name="Bechner M."/>
            <person name="Brzezinski M.A."/>
            <person name="Chaal B.K."/>
            <person name="Chiovitti A."/>
            <person name="Davis A.K."/>
            <person name="Demarest M.S."/>
            <person name="Detter J.C."/>
            <person name="Glavina T."/>
            <person name="Goodstein D."/>
            <person name="Hadi M.Z."/>
            <person name="Hellsten U."/>
            <person name="Hildebrand M."/>
            <person name="Jenkins B.D."/>
            <person name="Jurka J."/>
            <person name="Kapitonov V.V."/>
            <person name="Kroger N."/>
            <person name="Lau W.W."/>
            <person name="Lane T.W."/>
            <person name="Larimer F.W."/>
            <person name="Lippmeier J.C."/>
            <person name="Lucas S."/>
            <person name="Medina M."/>
            <person name="Montsant A."/>
            <person name="Obornik M."/>
            <person name="Parker M.S."/>
            <person name="Palenik B."/>
            <person name="Pazour G.J."/>
            <person name="Richardson P.M."/>
            <person name="Rynearson T.A."/>
            <person name="Saito M.A."/>
            <person name="Schwartz D.C."/>
            <person name="Thamatrakoln K."/>
            <person name="Valentin K."/>
            <person name="Vardi A."/>
            <person name="Wilkerson F.P."/>
            <person name="Rokhsar D.S."/>
        </authorList>
    </citation>
    <scope>NUCLEOTIDE SEQUENCE [LARGE SCALE GENOMIC DNA]</scope>
    <source>
        <strain evidence="8 9">CCMP1335</strain>
    </source>
</reference>
<keyword evidence="3 6" id="KW-0812">Transmembrane</keyword>
<keyword evidence="5 6" id="KW-0472">Membrane</keyword>
<sequence length="260" mass="28859">TTTLMSKRWDRRILSLSLIAIISNASYTTIAPILPLEIDKHHISERWTSIIFLAFPIGCTVVSFLAAKRLEEVGAEKVMTFGMTLMSVLFYCLSYVFQLVDGSSHLLVAGLTITQFFIGASMSMITTGYYSTATLIFPSAKESALSCIETSVGLGYIIGPIVGSALYDEMGYQSAYRCVSFVVMVMASILWKFLTAHLKQTDDYDMNPTTFSLLKQPQIFCAAMSILWINVSWSFLEPILAKRLELFQVGKKGIGIIFAL</sequence>
<evidence type="ECO:0000256" key="1">
    <source>
        <dbReference type="ARBA" id="ARBA00004141"/>
    </source>
</evidence>
<dbReference type="GeneID" id="7443872"/>
<dbReference type="InterPro" id="IPR011701">
    <property type="entry name" value="MFS"/>
</dbReference>
<protein>
    <recommendedName>
        <fullName evidence="7">Major facilitator superfamily (MFS) profile domain-containing protein</fullName>
    </recommendedName>
</protein>
<evidence type="ECO:0000256" key="5">
    <source>
        <dbReference type="ARBA" id="ARBA00023136"/>
    </source>
</evidence>
<dbReference type="eggNOG" id="KOG3764">
    <property type="taxonomic scope" value="Eukaryota"/>
</dbReference>
<dbReference type="AlphaFoldDB" id="B8CFJ2"/>
<dbReference type="InterPro" id="IPR036259">
    <property type="entry name" value="MFS_trans_sf"/>
</dbReference>